<dbReference type="RefSeq" id="WP_069689960.1">
    <property type="nucleotide sequence ID" value="NZ_CP017147.1"/>
</dbReference>
<dbReference type="EMBL" id="CP017147">
    <property type="protein sequence ID" value="AOO80742.1"/>
    <property type="molecule type" value="Genomic_DNA"/>
</dbReference>
<reference evidence="2 3" key="1">
    <citation type="journal article" date="2015" name="Antonie Van Leeuwenhoek">
        <title>Bosea vaviloviae sp. nov., a new species of slow-growing rhizobia isolated from nodules of the relict species Vavilovia formosa (Stev.) Fed.</title>
        <authorList>
            <person name="Safronova V.I."/>
            <person name="Kuznetsova I.G."/>
            <person name="Sazanova A.L."/>
            <person name="Kimeklis A.K."/>
            <person name="Belimov A.A."/>
            <person name="Andronov E.E."/>
            <person name="Pinaev A.G."/>
            <person name="Chizhevskaya E.P."/>
            <person name="Pukhaev A.R."/>
            <person name="Popov K.P."/>
            <person name="Willems A."/>
            <person name="Tikhonovich I.A."/>
        </authorList>
    </citation>
    <scope>NUCLEOTIDE SEQUENCE [LARGE SCALE GENOMIC DNA]</scope>
    <source>
        <strain evidence="2 3">Vaf18</strain>
    </source>
</reference>
<dbReference type="KEGG" id="bvv:BHK69_09930"/>
<organism evidence="2 3">
    <name type="scientific">Bosea vaviloviae</name>
    <dbReference type="NCBI Taxonomy" id="1526658"/>
    <lineage>
        <taxon>Bacteria</taxon>
        <taxon>Pseudomonadati</taxon>
        <taxon>Pseudomonadota</taxon>
        <taxon>Alphaproteobacteria</taxon>
        <taxon>Hyphomicrobiales</taxon>
        <taxon>Boseaceae</taxon>
        <taxon>Bosea</taxon>
    </lineage>
</organism>
<dbReference type="STRING" id="1526658.BHK69_09930"/>
<dbReference type="AlphaFoldDB" id="A0A1D7U042"/>
<evidence type="ECO:0000313" key="2">
    <source>
        <dbReference type="EMBL" id="AOO80742.1"/>
    </source>
</evidence>
<sequence>MTVYVDDARHQFGRMIMCHMWADSLEELLEMASRIGLDSNWIQGHPTLSEGKARKASWLHFDISLTMKAMALLAGAVQTDKYGPVEHVARLDLASGNPELVARGRKRLAQVEACRKLPRRMWLSDLAAL</sequence>
<name>A0A1D7U042_9HYPH</name>
<proteinExistence type="predicted"/>
<evidence type="ECO:0000259" key="1">
    <source>
        <dbReference type="Pfam" id="PF13223"/>
    </source>
</evidence>
<feature type="domain" description="DUF4031" evidence="1">
    <location>
        <begin position="3"/>
        <end position="86"/>
    </location>
</feature>
<accession>A0A1D7U042</accession>
<dbReference type="OrthoDB" id="9808993at2"/>
<gene>
    <name evidence="2" type="ORF">BHK69_09930</name>
</gene>
<evidence type="ECO:0000313" key="3">
    <source>
        <dbReference type="Proteomes" id="UP000094969"/>
    </source>
</evidence>
<dbReference type="InterPro" id="IPR025109">
    <property type="entry name" value="DUF4031"/>
</dbReference>
<keyword evidence="3" id="KW-1185">Reference proteome</keyword>
<dbReference type="Pfam" id="PF13223">
    <property type="entry name" value="DUF4031"/>
    <property type="match status" value="1"/>
</dbReference>
<dbReference type="Proteomes" id="UP000094969">
    <property type="component" value="Chromosome"/>
</dbReference>
<protein>
    <recommendedName>
        <fullName evidence="1">DUF4031 domain-containing protein</fullName>
    </recommendedName>
</protein>